<evidence type="ECO:0000313" key="10">
    <source>
        <dbReference type="EMBL" id="MBD7944883.1"/>
    </source>
</evidence>
<keyword evidence="6 7" id="KW-0472">Membrane</keyword>
<dbReference type="Gene3D" id="3.30.70.100">
    <property type="match status" value="1"/>
</dbReference>
<dbReference type="SUPFAM" id="SSF82689">
    <property type="entry name" value="Mechanosensitive channel protein MscS (YggB), C-terminal domain"/>
    <property type="match status" value="1"/>
</dbReference>
<feature type="domain" description="Mechanosensitive ion channel MscS" evidence="8">
    <location>
        <begin position="117"/>
        <end position="180"/>
    </location>
</feature>
<protein>
    <submittedName>
        <fullName evidence="10">Mechanosensitive ion channel family protein</fullName>
    </submittedName>
</protein>
<keyword evidence="4 7" id="KW-0812">Transmembrane</keyword>
<dbReference type="InterPro" id="IPR011066">
    <property type="entry name" value="MscS_channel_C_sf"/>
</dbReference>
<dbReference type="InterPro" id="IPR011014">
    <property type="entry name" value="MscS_channel_TM-2"/>
</dbReference>
<comment type="caution">
    <text evidence="10">The sequence shown here is derived from an EMBL/GenBank/DDBJ whole genome shotgun (WGS) entry which is preliminary data.</text>
</comment>
<feature type="transmembrane region" description="Helical" evidence="7">
    <location>
        <begin position="21"/>
        <end position="50"/>
    </location>
</feature>
<feature type="domain" description="Mechanosensitive ion channel transmembrane helices 2/3" evidence="9">
    <location>
        <begin position="74"/>
        <end position="115"/>
    </location>
</feature>
<dbReference type="Gene3D" id="2.30.30.60">
    <property type="match status" value="1"/>
</dbReference>
<dbReference type="InterPro" id="IPR045276">
    <property type="entry name" value="YbiO_bact"/>
</dbReference>
<evidence type="ECO:0000256" key="7">
    <source>
        <dbReference type="SAM" id="Phobius"/>
    </source>
</evidence>
<evidence type="ECO:0000256" key="3">
    <source>
        <dbReference type="ARBA" id="ARBA00022475"/>
    </source>
</evidence>
<evidence type="ECO:0000259" key="9">
    <source>
        <dbReference type="Pfam" id="PF21088"/>
    </source>
</evidence>
<dbReference type="RefSeq" id="WP_144540273.1">
    <property type="nucleotide sequence ID" value="NZ_JACSQO010000006.1"/>
</dbReference>
<evidence type="ECO:0000256" key="1">
    <source>
        <dbReference type="ARBA" id="ARBA00004651"/>
    </source>
</evidence>
<evidence type="ECO:0000256" key="6">
    <source>
        <dbReference type="ARBA" id="ARBA00023136"/>
    </source>
</evidence>
<dbReference type="EMBL" id="JACSQO010000006">
    <property type="protein sequence ID" value="MBD7944883.1"/>
    <property type="molecule type" value="Genomic_DNA"/>
</dbReference>
<dbReference type="Proteomes" id="UP000640786">
    <property type="component" value="Unassembled WGS sequence"/>
</dbReference>
<evidence type="ECO:0000256" key="4">
    <source>
        <dbReference type="ARBA" id="ARBA00022692"/>
    </source>
</evidence>
<dbReference type="PANTHER" id="PTHR30460:SF0">
    <property type="entry name" value="MODERATE CONDUCTANCE MECHANOSENSITIVE CHANNEL YBIO"/>
    <property type="match status" value="1"/>
</dbReference>
<dbReference type="Pfam" id="PF21088">
    <property type="entry name" value="MS_channel_1st"/>
    <property type="match status" value="1"/>
</dbReference>
<dbReference type="InterPro" id="IPR023408">
    <property type="entry name" value="MscS_beta-dom_sf"/>
</dbReference>
<dbReference type="SUPFAM" id="SSF82861">
    <property type="entry name" value="Mechanosensitive channel protein MscS (YggB), transmembrane region"/>
    <property type="match status" value="1"/>
</dbReference>
<dbReference type="Pfam" id="PF00924">
    <property type="entry name" value="MS_channel_2nd"/>
    <property type="match status" value="1"/>
</dbReference>
<gene>
    <name evidence="10" type="ORF">H9650_12225</name>
</gene>
<keyword evidence="11" id="KW-1185">Reference proteome</keyword>
<evidence type="ECO:0000313" key="11">
    <source>
        <dbReference type="Proteomes" id="UP000640786"/>
    </source>
</evidence>
<dbReference type="InterPro" id="IPR006685">
    <property type="entry name" value="MscS_channel_2nd"/>
</dbReference>
<evidence type="ECO:0000259" key="8">
    <source>
        <dbReference type="Pfam" id="PF00924"/>
    </source>
</evidence>
<accession>A0ABR8RAR5</accession>
<dbReference type="InterPro" id="IPR010920">
    <property type="entry name" value="LSM_dom_sf"/>
</dbReference>
<sequence length="284" mass="31872">MTAMYQRVEAYILDEKNWIDLGLICIKIFFILILATVVIRIGKTVINRVFTVRQRSPLRYSERRQNTLIKLLENILTYAVYFTAILAILSTFHIDVRGLIAGAGVIGLAIGFGAQSLVKDVITGFFIVFEDQFAVGDEVQIGTSRGIVEEIGLRTTKVKSPIGELFIIPNGTISNVVNYSVFNTIVLIDIKVSYESDIQAVEKMLRGFLGSLNTKYEELVKVPEILGVQEISSDDLVLRIGVETIPIMQDDIARKIRRDLKEFLEQSGVDIPYPIVVRNAKNDE</sequence>
<organism evidence="10 11">
    <name type="scientific">Psychrobacillus faecigallinarum</name>
    <dbReference type="NCBI Taxonomy" id="2762235"/>
    <lineage>
        <taxon>Bacteria</taxon>
        <taxon>Bacillati</taxon>
        <taxon>Bacillota</taxon>
        <taxon>Bacilli</taxon>
        <taxon>Bacillales</taxon>
        <taxon>Bacillaceae</taxon>
        <taxon>Psychrobacillus</taxon>
    </lineage>
</organism>
<dbReference type="InterPro" id="IPR049142">
    <property type="entry name" value="MS_channel_1st"/>
</dbReference>
<dbReference type="SUPFAM" id="SSF50182">
    <property type="entry name" value="Sm-like ribonucleoproteins"/>
    <property type="match status" value="1"/>
</dbReference>
<evidence type="ECO:0000256" key="5">
    <source>
        <dbReference type="ARBA" id="ARBA00022989"/>
    </source>
</evidence>
<feature type="transmembrane region" description="Helical" evidence="7">
    <location>
        <begin position="98"/>
        <end position="118"/>
    </location>
</feature>
<comment type="similarity">
    <text evidence="2">Belongs to the MscS (TC 1.A.23) family.</text>
</comment>
<name>A0ABR8RAR5_9BACI</name>
<evidence type="ECO:0000256" key="2">
    <source>
        <dbReference type="ARBA" id="ARBA00008017"/>
    </source>
</evidence>
<keyword evidence="3" id="KW-1003">Cell membrane</keyword>
<proteinExistence type="inferred from homology"/>
<dbReference type="PANTHER" id="PTHR30460">
    <property type="entry name" value="MODERATE CONDUCTANCE MECHANOSENSITIVE CHANNEL YBIO"/>
    <property type="match status" value="1"/>
</dbReference>
<reference evidence="10 11" key="1">
    <citation type="submission" date="2020-08" db="EMBL/GenBank/DDBJ databases">
        <title>A Genomic Blueprint of the Chicken Gut Microbiome.</title>
        <authorList>
            <person name="Gilroy R."/>
            <person name="Ravi A."/>
            <person name="Getino M."/>
            <person name="Pursley I."/>
            <person name="Horton D.L."/>
            <person name="Alikhan N.-F."/>
            <person name="Baker D."/>
            <person name="Gharbi K."/>
            <person name="Hall N."/>
            <person name="Watson M."/>
            <person name="Adriaenssens E.M."/>
            <person name="Foster-Nyarko E."/>
            <person name="Jarju S."/>
            <person name="Secka A."/>
            <person name="Antonio M."/>
            <person name="Oren A."/>
            <person name="Chaudhuri R."/>
            <person name="La Ragione R.M."/>
            <person name="Hildebrand F."/>
            <person name="Pallen M.J."/>
        </authorList>
    </citation>
    <scope>NUCLEOTIDE SEQUENCE [LARGE SCALE GENOMIC DNA]</scope>
    <source>
        <strain evidence="10 11">Sa2BUA9</strain>
    </source>
</reference>
<keyword evidence="5 7" id="KW-1133">Transmembrane helix</keyword>
<comment type="subcellular location">
    <subcellularLocation>
        <location evidence="1">Cell membrane</location>
        <topology evidence="1">Multi-pass membrane protein</topology>
    </subcellularLocation>
</comment>
<dbReference type="Gene3D" id="1.10.287.1260">
    <property type="match status" value="1"/>
</dbReference>
<feature type="transmembrane region" description="Helical" evidence="7">
    <location>
        <begin position="71"/>
        <end position="92"/>
    </location>
</feature>